<gene>
    <name evidence="4 5" type="primary">kdsB</name>
    <name evidence="5" type="ORF">LVJ82_17450</name>
</gene>
<dbReference type="Gene3D" id="3.90.550.10">
    <property type="entry name" value="Spore Coat Polysaccharide Biosynthesis Protein SpsA, Chain A"/>
    <property type="match status" value="1"/>
</dbReference>
<evidence type="ECO:0000256" key="1">
    <source>
        <dbReference type="ARBA" id="ARBA00022679"/>
    </source>
</evidence>
<keyword evidence="6" id="KW-1185">Reference proteome</keyword>
<evidence type="ECO:0000256" key="3">
    <source>
        <dbReference type="ARBA" id="ARBA00022985"/>
    </source>
</evidence>
<comment type="subcellular location">
    <subcellularLocation>
        <location evidence="4">Cytoplasm</location>
    </subcellularLocation>
</comment>
<dbReference type="SUPFAM" id="SSF53448">
    <property type="entry name" value="Nucleotide-diphospho-sugar transferases"/>
    <property type="match status" value="1"/>
</dbReference>
<keyword evidence="3 4" id="KW-0448">Lipopolysaccharide biosynthesis</keyword>
<keyword evidence="2 4" id="KW-0548">Nucleotidyltransferase</keyword>
<dbReference type="InterPro" id="IPR004528">
    <property type="entry name" value="KdsB"/>
</dbReference>
<keyword evidence="4" id="KW-0963">Cytoplasm</keyword>
<dbReference type="HAMAP" id="MF_00057">
    <property type="entry name" value="KdsB"/>
    <property type="match status" value="1"/>
</dbReference>
<dbReference type="CDD" id="cd02517">
    <property type="entry name" value="CMP-KDO-Synthetase"/>
    <property type="match status" value="1"/>
</dbReference>
<protein>
    <recommendedName>
        <fullName evidence="4">3-deoxy-manno-octulosonate cytidylyltransferase</fullName>
        <ecNumber evidence="4">2.7.7.38</ecNumber>
    </recommendedName>
    <alternativeName>
        <fullName evidence="4">CMP-2-keto-3-deoxyoctulosonic acid synthase</fullName>
        <shortName evidence="4">CKS</shortName>
        <shortName evidence="4">CMP-KDO synthase</shortName>
    </alternativeName>
</protein>
<evidence type="ECO:0000256" key="2">
    <source>
        <dbReference type="ARBA" id="ARBA00022695"/>
    </source>
</evidence>
<comment type="function">
    <text evidence="4">Activates KDO (a required 8-carbon sugar) for incorporation into bacterial lipopolysaccharide in Gram-negative bacteria.</text>
</comment>
<dbReference type="InterPro" id="IPR003329">
    <property type="entry name" value="Cytidylyl_trans"/>
</dbReference>
<accession>A0ABY4E0E2</accession>
<dbReference type="InterPro" id="IPR029044">
    <property type="entry name" value="Nucleotide-diphossugar_trans"/>
</dbReference>
<organism evidence="5 6">
    <name type="scientific">Vitreoscilla massiliensis</name>
    <dbReference type="NCBI Taxonomy" id="1689272"/>
    <lineage>
        <taxon>Bacteria</taxon>
        <taxon>Pseudomonadati</taxon>
        <taxon>Pseudomonadota</taxon>
        <taxon>Betaproteobacteria</taxon>
        <taxon>Neisseriales</taxon>
        <taxon>Neisseriaceae</taxon>
        <taxon>Vitreoscilla</taxon>
    </lineage>
</organism>
<dbReference type="PANTHER" id="PTHR42866">
    <property type="entry name" value="3-DEOXY-MANNO-OCTULOSONATE CYTIDYLYLTRANSFERASE"/>
    <property type="match status" value="1"/>
</dbReference>
<comment type="catalytic activity">
    <reaction evidence="4">
        <text>3-deoxy-alpha-D-manno-oct-2-ulosonate + CTP = CMP-3-deoxy-beta-D-manno-octulosonate + diphosphate</text>
        <dbReference type="Rhea" id="RHEA:23448"/>
        <dbReference type="ChEBI" id="CHEBI:33019"/>
        <dbReference type="ChEBI" id="CHEBI:37563"/>
        <dbReference type="ChEBI" id="CHEBI:85986"/>
        <dbReference type="ChEBI" id="CHEBI:85987"/>
        <dbReference type="EC" id="2.7.7.38"/>
    </reaction>
</comment>
<dbReference type="NCBIfam" id="NF003952">
    <property type="entry name" value="PRK05450.1-5"/>
    <property type="match status" value="1"/>
</dbReference>
<sequence length="254" mass="27997">MSVPFVVLIPARLQSSRLPNKPLADLGGRAMVVRVAERAKQTGAERVVVATDSQEIIDVCAQYGVEAVMTRADHDNGTERLAEAANLLGLAPEAIIVNVQGDEPMIDPKLIQQVALYLHQNPVPVATAAHFVRSAQDFNNPNVVKVVLNKRQEALYFSRAPIPFPRDDMAVVLQGADDKLPPVLRHIGIYGYRAQFLATYHQMQASPLEQIEKLEQLRILWHGHAIGVVVTDNIPVAGVDTLEDLQRMQAHFQA</sequence>
<reference evidence="5 6" key="1">
    <citation type="journal article" date="2022" name="Res Sq">
        <title>Evolution of multicellular longitudinally dividing oral cavity symbionts (Neisseriaceae).</title>
        <authorList>
            <person name="Nyongesa S."/>
            <person name="Weber P."/>
            <person name="Bernet E."/>
            <person name="Pullido F."/>
            <person name="Nieckarz M."/>
            <person name="Delaby M."/>
            <person name="Nieves C."/>
            <person name="Viehboeck T."/>
            <person name="Krause N."/>
            <person name="Rivera-Millot A."/>
            <person name="Nakamura A."/>
            <person name="Vischer N."/>
            <person name="VanNieuwenhze M."/>
            <person name="Brun Y."/>
            <person name="Cava F."/>
            <person name="Bulgheresi S."/>
            <person name="Veyrier F."/>
        </authorList>
    </citation>
    <scope>NUCLEOTIDE SEQUENCE [LARGE SCALE GENOMIC DNA]</scope>
    <source>
        <strain evidence="5 6">SN4</strain>
    </source>
</reference>
<evidence type="ECO:0000313" key="6">
    <source>
        <dbReference type="Proteomes" id="UP000832011"/>
    </source>
</evidence>
<dbReference type="RefSeq" id="WP_058356908.1">
    <property type="nucleotide sequence ID" value="NZ_CABKVG010000010.1"/>
</dbReference>
<comment type="similarity">
    <text evidence="4">Belongs to the KdsB family.</text>
</comment>
<dbReference type="Proteomes" id="UP000832011">
    <property type="component" value="Chromosome"/>
</dbReference>
<dbReference type="PANTHER" id="PTHR42866:SF2">
    <property type="entry name" value="3-DEOXY-MANNO-OCTULOSONATE CYTIDYLYLTRANSFERASE, MITOCHONDRIAL"/>
    <property type="match status" value="1"/>
</dbReference>
<dbReference type="Pfam" id="PF02348">
    <property type="entry name" value="CTP_transf_3"/>
    <property type="match status" value="1"/>
</dbReference>
<proteinExistence type="inferred from homology"/>
<dbReference type="EMBL" id="CP091511">
    <property type="protein sequence ID" value="UOO89206.1"/>
    <property type="molecule type" value="Genomic_DNA"/>
</dbReference>
<dbReference type="NCBIfam" id="TIGR00466">
    <property type="entry name" value="kdsB"/>
    <property type="match status" value="1"/>
</dbReference>
<evidence type="ECO:0000313" key="5">
    <source>
        <dbReference type="EMBL" id="UOO89206.1"/>
    </source>
</evidence>
<name>A0ABY4E0E2_9NEIS</name>
<evidence type="ECO:0000256" key="4">
    <source>
        <dbReference type="HAMAP-Rule" id="MF_00057"/>
    </source>
</evidence>
<keyword evidence="1 4" id="KW-0808">Transferase</keyword>
<dbReference type="EC" id="2.7.7.38" evidence="4"/>
<comment type="pathway">
    <text evidence="4">Nucleotide-sugar biosynthesis; CMP-3-deoxy-D-manno-octulosonate biosynthesis; CMP-3-deoxy-D-manno-octulosonate from 3-deoxy-D-manno-octulosonate and CTP: step 1/1.</text>
</comment>
<dbReference type="NCBIfam" id="NF009905">
    <property type="entry name" value="PRK13368.1"/>
    <property type="match status" value="1"/>
</dbReference>
<dbReference type="GO" id="GO:0008690">
    <property type="term" value="F:3-deoxy-manno-octulosonate cytidylyltransferase activity"/>
    <property type="evidence" value="ECO:0007669"/>
    <property type="project" value="UniProtKB-EC"/>
</dbReference>